<sequence>MPRTRSSYNTKLKKNRVNIINYKLSDKKYEIPFTDEKGKKDINIYIDPYKEHKNRSLNNKKCNLCDQKLFKKRTIQIICGDIFHFNCFRSFIIKRCIIEKSPIICCPNHLELKLFDEIYDEICSTYEHLYSRRSEVEILKEYIQNYEIDHSYVRENALNQLEENKNNLNSKQYKKAIEEIDNIFKFRPKNLYKEITKKLELYEYILPRIYSRSDFDTKTFIDLVIKNISNTSKLNAIKSFLSSIKNRFVY</sequence>
<dbReference type="Proteomes" id="UP000789901">
    <property type="component" value="Unassembled WGS sequence"/>
</dbReference>
<gene>
    <name evidence="1" type="ORF">GMARGA_LOCUS21344</name>
</gene>
<organism evidence="1 2">
    <name type="scientific">Gigaspora margarita</name>
    <dbReference type="NCBI Taxonomy" id="4874"/>
    <lineage>
        <taxon>Eukaryota</taxon>
        <taxon>Fungi</taxon>
        <taxon>Fungi incertae sedis</taxon>
        <taxon>Mucoromycota</taxon>
        <taxon>Glomeromycotina</taxon>
        <taxon>Glomeromycetes</taxon>
        <taxon>Diversisporales</taxon>
        <taxon>Gigasporaceae</taxon>
        <taxon>Gigaspora</taxon>
    </lineage>
</organism>
<name>A0ABN7VPV2_GIGMA</name>
<evidence type="ECO:0000313" key="1">
    <source>
        <dbReference type="EMBL" id="CAG8791809.1"/>
    </source>
</evidence>
<evidence type="ECO:0000313" key="2">
    <source>
        <dbReference type="Proteomes" id="UP000789901"/>
    </source>
</evidence>
<proteinExistence type="predicted"/>
<keyword evidence="2" id="KW-1185">Reference proteome</keyword>
<dbReference type="EMBL" id="CAJVQB010019627">
    <property type="protein sequence ID" value="CAG8791809.1"/>
    <property type="molecule type" value="Genomic_DNA"/>
</dbReference>
<accession>A0ABN7VPV2</accession>
<comment type="caution">
    <text evidence="1">The sequence shown here is derived from an EMBL/GenBank/DDBJ whole genome shotgun (WGS) entry which is preliminary data.</text>
</comment>
<protein>
    <submittedName>
        <fullName evidence="1">18698_t:CDS:1</fullName>
    </submittedName>
</protein>
<reference evidence="1 2" key="1">
    <citation type="submission" date="2021-06" db="EMBL/GenBank/DDBJ databases">
        <authorList>
            <person name="Kallberg Y."/>
            <person name="Tangrot J."/>
            <person name="Rosling A."/>
        </authorList>
    </citation>
    <scope>NUCLEOTIDE SEQUENCE [LARGE SCALE GENOMIC DNA]</scope>
    <source>
        <strain evidence="1 2">120-4 pot B 10/14</strain>
    </source>
</reference>